<comment type="caution">
    <text evidence="1">The sequence shown here is derived from an EMBL/GenBank/DDBJ whole genome shotgun (WGS) entry which is preliminary data.</text>
</comment>
<dbReference type="Proteomes" id="UP000055024">
    <property type="component" value="Unassembled WGS sequence"/>
</dbReference>
<proteinExistence type="predicted"/>
<dbReference type="AlphaFoldDB" id="A0A0V1H1J2"/>
<evidence type="ECO:0000313" key="1">
    <source>
        <dbReference type="EMBL" id="KRZ04233.1"/>
    </source>
</evidence>
<sequence length="68" mass="8050">MNLNNYELNSYQVTALILPRIDAQREYILQIEIRIKDHFLRFCVGTMARRARSCCACGTNVCMPIWRR</sequence>
<accession>A0A0V1H1J2</accession>
<reference evidence="1 2" key="1">
    <citation type="submission" date="2015-01" db="EMBL/GenBank/DDBJ databases">
        <title>Evolution of Trichinella species and genotypes.</title>
        <authorList>
            <person name="Korhonen P.K."/>
            <person name="Edoardo P."/>
            <person name="Giuseppe L.R."/>
            <person name="Gasser R.B."/>
        </authorList>
    </citation>
    <scope>NUCLEOTIDE SEQUENCE [LARGE SCALE GENOMIC DNA]</scope>
    <source>
        <strain evidence="1">ISS1029</strain>
    </source>
</reference>
<organism evidence="1 2">
    <name type="scientific">Trichinella zimbabwensis</name>
    <dbReference type="NCBI Taxonomy" id="268475"/>
    <lineage>
        <taxon>Eukaryota</taxon>
        <taxon>Metazoa</taxon>
        <taxon>Ecdysozoa</taxon>
        <taxon>Nematoda</taxon>
        <taxon>Enoplea</taxon>
        <taxon>Dorylaimia</taxon>
        <taxon>Trichinellida</taxon>
        <taxon>Trichinellidae</taxon>
        <taxon>Trichinella</taxon>
    </lineage>
</organism>
<dbReference type="EMBL" id="JYDP01000169">
    <property type="protein sequence ID" value="KRZ04233.1"/>
    <property type="molecule type" value="Genomic_DNA"/>
</dbReference>
<evidence type="ECO:0000313" key="2">
    <source>
        <dbReference type="Proteomes" id="UP000055024"/>
    </source>
</evidence>
<protein>
    <submittedName>
        <fullName evidence="1">Uncharacterized protein</fullName>
    </submittedName>
</protein>
<name>A0A0V1H1J2_9BILA</name>
<keyword evidence="2" id="KW-1185">Reference proteome</keyword>
<gene>
    <name evidence="1" type="ORF">T11_17853</name>
</gene>